<dbReference type="PANTHER" id="PTHR42807">
    <property type="entry name" value="GLUTARYL-COA DEHYDROGENASE, MITOCHONDRIAL"/>
    <property type="match status" value="1"/>
</dbReference>
<protein>
    <submittedName>
        <fullName evidence="11">Glutaryl-CoA dehydrogenase</fullName>
    </submittedName>
</protein>
<dbReference type="RefSeq" id="WP_096593590.1">
    <property type="nucleotide sequence ID" value="NZ_MWRM01000007.1"/>
</dbReference>
<evidence type="ECO:0000259" key="9">
    <source>
        <dbReference type="Pfam" id="PF02770"/>
    </source>
</evidence>
<dbReference type="InterPro" id="IPR052033">
    <property type="entry name" value="Glutaryl-CoA_DH_mitochondrial"/>
</dbReference>
<dbReference type="SUPFAM" id="SSF47203">
    <property type="entry name" value="Acyl-CoA dehydrogenase C-terminal domain-like"/>
    <property type="match status" value="1"/>
</dbReference>
<dbReference type="Pfam" id="PF00441">
    <property type="entry name" value="Acyl-CoA_dh_1"/>
    <property type="match status" value="1"/>
</dbReference>
<dbReference type="Gene3D" id="1.20.140.10">
    <property type="entry name" value="Butyryl-CoA Dehydrogenase, subunit A, domain 3"/>
    <property type="match status" value="1"/>
</dbReference>
<feature type="domain" description="Acyl-CoA dehydrogenase/oxidase N-terminal" evidence="10">
    <location>
        <begin position="26"/>
        <end position="138"/>
    </location>
</feature>
<dbReference type="InterPro" id="IPR009100">
    <property type="entry name" value="AcylCoA_DH/oxidase_NM_dom_sf"/>
</dbReference>
<evidence type="ECO:0000259" key="10">
    <source>
        <dbReference type="Pfam" id="PF02771"/>
    </source>
</evidence>
<dbReference type="InterPro" id="IPR006091">
    <property type="entry name" value="Acyl-CoA_Oxase/DH_mid-dom"/>
</dbReference>
<dbReference type="Gene3D" id="2.40.110.10">
    <property type="entry name" value="Butyryl-CoA Dehydrogenase, subunit A, domain 2"/>
    <property type="match status" value="1"/>
</dbReference>
<dbReference type="PANTHER" id="PTHR42807:SF1">
    <property type="entry name" value="GLUTARYL-COA DEHYDROGENASE, MITOCHONDRIAL"/>
    <property type="match status" value="1"/>
</dbReference>
<reference evidence="11 12" key="1">
    <citation type="journal article" date="2017" name="PLoS ONE">
        <title>Development of a real-time PCR for detection of Staphylococcus pseudintermedius using a novel automated comparison of whole-genome sequences.</title>
        <authorList>
            <person name="Verstappen K.M."/>
            <person name="Huijbregts L."/>
            <person name="Spaninks M."/>
            <person name="Wagenaar J.A."/>
            <person name="Fluit A.C."/>
            <person name="Duim B."/>
        </authorList>
    </citation>
    <scope>NUCLEOTIDE SEQUENCE [LARGE SCALE GENOMIC DNA]</scope>
    <source>
        <strain evidence="11 12">215070706401-1</strain>
    </source>
</reference>
<sequence>MTIDKTAVLKQLYPEDILSIAKDLTDGEVALLQQLNDLLESKYRPDINQHWVDATVPEDYFEDIGKLNYFTNPLLYQGREGAKTPSQLFQFFMSYTIARFDVSLATLLGVHQGLGHNSFLFGGSPEQVAKYVPKLQSHELRTCFALTEPDHGSDVAGGLETVAERHGDEWIINGAKKWIGGAHVADVIPVFAVNKDTGKPHCFIVTPDQEGVEIDVLQHKIALRIVPNAEIRLHNVKVKEADRLQNITSFKDIAKILYSTRAGVAYMATGALAGTLRATLDYVKQRKQFGKSISQYQLVQEKLAMIQGNLTHAMAMSAQLARMQENGEYDEVATSTAKMMNALRLREAVAMGRGVTGGNGILAGEQDIARFFSDAEAIYTYEGTHEMNALVIGRALTGVSAFV</sequence>
<organism evidence="11 12">
    <name type="scientific">Staphylococcus delphini</name>
    <dbReference type="NCBI Taxonomy" id="53344"/>
    <lineage>
        <taxon>Bacteria</taxon>
        <taxon>Bacillati</taxon>
        <taxon>Bacillota</taxon>
        <taxon>Bacilli</taxon>
        <taxon>Bacillales</taxon>
        <taxon>Staphylococcaceae</taxon>
        <taxon>Staphylococcus</taxon>
        <taxon>Staphylococcus intermedius group</taxon>
    </lineage>
</organism>
<evidence type="ECO:0000256" key="2">
    <source>
        <dbReference type="ARBA" id="ARBA00009347"/>
    </source>
</evidence>
<feature type="domain" description="Acyl-CoA dehydrogenase/oxidase C-terminal" evidence="8">
    <location>
        <begin position="253"/>
        <end position="396"/>
    </location>
</feature>
<dbReference type="InterPro" id="IPR037069">
    <property type="entry name" value="AcylCoA_DH/ox_N_sf"/>
</dbReference>
<dbReference type="Pfam" id="PF02771">
    <property type="entry name" value="Acyl-CoA_dh_N"/>
    <property type="match status" value="1"/>
</dbReference>
<dbReference type="GO" id="GO:0016627">
    <property type="term" value="F:oxidoreductase activity, acting on the CH-CH group of donors"/>
    <property type="evidence" value="ECO:0007669"/>
    <property type="project" value="InterPro"/>
</dbReference>
<evidence type="ECO:0000256" key="7">
    <source>
        <dbReference type="RuleBase" id="RU362125"/>
    </source>
</evidence>
<evidence type="ECO:0000256" key="6">
    <source>
        <dbReference type="ARBA" id="ARBA00023002"/>
    </source>
</evidence>
<keyword evidence="5" id="KW-0809">Transit peptide</keyword>
<evidence type="ECO:0000256" key="4">
    <source>
        <dbReference type="ARBA" id="ARBA00022827"/>
    </source>
</evidence>
<keyword evidence="4 7" id="KW-0274">FAD</keyword>
<dbReference type="InterPro" id="IPR046373">
    <property type="entry name" value="Acyl-CoA_Oxase/DH_mid-dom_sf"/>
</dbReference>
<comment type="similarity">
    <text evidence="2 7">Belongs to the acyl-CoA dehydrogenase family.</text>
</comment>
<dbReference type="Gene3D" id="1.10.540.10">
    <property type="entry name" value="Acyl-CoA dehydrogenase/oxidase, N-terminal domain"/>
    <property type="match status" value="1"/>
</dbReference>
<proteinExistence type="inferred from homology"/>
<comment type="caution">
    <text evidence="11">The sequence shown here is derived from an EMBL/GenBank/DDBJ whole genome shotgun (WGS) entry which is preliminary data.</text>
</comment>
<feature type="domain" description="Acyl-CoA oxidase/dehydrogenase middle" evidence="9">
    <location>
        <begin position="143"/>
        <end position="236"/>
    </location>
</feature>
<keyword evidence="6 7" id="KW-0560">Oxidoreductase</keyword>
<dbReference type="AlphaFoldDB" id="A0A2A4GX74"/>
<dbReference type="InterPro" id="IPR036250">
    <property type="entry name" value="AcylCo_DH-like_C"/>
</dbReference>
<evidence type="ECO:0000256" key="1">
    <source>
        <dbReference type="ARBA" id="ARBA00001974"/>
    </source>
</evidence>
<dbReference type="Proteomes" id="UP000218335">
    <property type="component" value="Unassembled WGS sequence"/>
</dbReference>
<evidence type="ECO:0000313" key="12">
    <source>
        <dbReference type="Proteomes" id="UP000218335"/>
    </source>
</evidence>
<dbReference type="EMBL" id="MWUU01000007">
    <property type="protein sequence ID" value="PCF55307.1"/>
    <property type="molecule type" value="Genomic_DNA"/>
</dbReference>
<dbReference type="InterPro" id="IPR013786">
    <property type="entry name" value="AcylCoA_DH/ox_N"/>
</dbReference>
<name>A0A2A4GX74_9STAP</name>
<evidence type="ECO:0000256" key="5">
    <source>
        <dbReference type="ARBA" id="ARBA00022946"/>
    </source>
</evidence>
<dbReference type="SUPFAM" id="SSF56645">
    <property type="entry name" value="Acyl-CoA dehydrogenase NM domain-like"/>
    <property type="match status" value="1"/>
</dbReference>
<evidence type="ECO:0000256" key="3">
    <source>
        <dbReference type="ARBA" id="ARBA00022630"/>
    </source>
</evidence>
<dbReference type="GO" id="GO:0050660">
    <property type="term" value="F:flavin adenine dinucleotide binding"/>
    <property type="evidence" value="ECO:0007669"/>
    <property type="project" value="InterPro"/>
</dbReference>
<evidence type="ECO:0000259" key="8">
    <source>
        <dbReference type="Pfam" id="PF00441"/>
    </source>
</evidence>
<dbReference type="InterPro" id="IPR009075">
    <property type="entry name" value="AcylCo_DH/oxidase_C"/>
</dbReference>
<keyword evidence="3 7" id="KW-0285">Flavoprotein</keyword>
<evidence type="ECO:0000313" key="11">
    <source>
        <dbReference type="EMBL" id="PCF55307.1"/>
    </source>
</evidence>
<gene>
    <name evidence="11" type="ORF">B5C08_06560</name>
</gene>
<accession>A0A2A4GX74</accession>
<dbReference type="Pfam" id="PF02770">
    <property type="entry name" value="Acyl-CoA_dh_M"/>
    <property type="match status" value="1"/>
</dbReference>
<comment type="cofactor">
    <cofactor evidence="1 7">
        <name>FAD</name>
        <dbReference type="ChEBI" id="CHEBI:57692"/>
    </cofactor>
</comment>